<sequence length="302" mass="31174">MSDTPLSPDLHEAAAKRCAAVVAQLAEWLAGPPTLAEFLDVLGWAVPTGDAALADSVALPVGLRAHLGRGRRYRPAGASRVGELPDAAFTEATDLLALLAEGGAAGHGRPVTLAELTALLSAVRSSAAVAFADVPAEEPVRISLSAPPKRVPKPVVGDLLAIPAATGGHHLAVVLARDRFGTALGVFRGTFPLPRIGGPAPPPARPHPLYTDEQLIAAGVWRVVDHDASLCTPFPSEPEIYHRPDMLPPGTVRGEGGAAETAAGALRAVDRTEAEAVGLLDGSYRQVHPSGELQRVLDEGAS</sequence>
<dbReference type="Proteomes" id="UP001183410">
    <property type="component" value="Unassembled WGS sequence"/>
</dbReference>
<keyword evidence="2" id="KW-1185">Reference proteome</keyword>
<evidence type="ECO:0008006" key="3">
    <source>
        <dbReference type="Google" id="ProtNLM"/>
    </source>
</evidence>
<name>A0ABU2JTZ2_9ACTN</name>
<dbReference type="RefSeq" id="WP_311668543.1">
    <property type="nucleotide sequence ID" value="NZ_JAVREO010000011.1"/>
</dbReference>
<proteinExistence type="predicted"/>
<gene>
    <name evidence="1" type="ORF">RM844_19410</name>
</gene>
<evidence type="ECO:0000313" key="2">
    <source>
        <dbReference type="Proteomes" id="UP001183410"/>
    </source>
</evidence>
<organism evidence="1 2">
    <name type="scientific">Streptomyces chisholmiae</name>
    <dbReference type="NCBI Taxonomy" id="3075540"/>
    <lineage>
        <taxon>Bacteria</taxon>
        <taxon>Bacillati</taxon>
        <taxon>Actinomycetota</taxon>
        <taxon>Actinomycetes</taxon>
        <taxon>Kitasatosporales</taxon>
        <taxon>Streptomycetaceae</taxon>
        <taxon>Streptomyces</taxon>
    </lineage>
</organism>
<protein>
    <recommendedName>
        <fullName evidence="3">WYL domain-containing protein</fullName>
    </recommendedName>
</protein>
<accession>A0ABU2JTZ2</accession>
<reference evidence="2" key="1">
    <citation type="submission" date="2023-07" db="EMBL/GenBank/DDBJ databases">
        <title>30 novel species of actinomycetes from the DSMZ collection.</title>
        <authorList>
            <person name="Nouioui I."/>
        </authorList>
    </citation>
    <scope>NUCLEOTIDE SEQUENCE [LARGE SCALE GENOMIC DNA]</scope>
    <source>
        <strain evidence="2">DSM 44915</strain>
    </source>
</reference>
<dbReference type="EMBL" id="JAVREO010000011">
    <property type="protein sequence ID" value="MDT0268456.1"/>
    <property type="molecule type" value="Genomic_DNA"/>
</dbReference>
<evidence type="ECO:0000313" key="1">
    <source>
        <dbReference type="EMBL" id="MDT0268456.1"/>
    </source>
</evidence>
<comment type="caution">
    <text evidence="1">The sequence shown here is derived from an EMBL/GenBank/DDBJ whole genome shotgun (WGS) entry which is preliminary data.</text>
</comment>